<evidence type="ECO:0000313" key="1">
    <source>
        <dbReference type="EMBL" id="GEC28617.1"/>
    </source>
</evidence>
<dbReference type="Proteomes" id="UP000320693">
    <property type="component" value="Unassembled WGS sequence"/>
</dbReference>
<accession>A0ABQ0S6R9</accession>
<protein>
    <submittedName>
        <fullName evidence="1">Uncharacterized protein</fullName>
    </submittedName>
</protein>
<name>A0ABQ0S6R9_9PSEU</name>
<proteinExistence type="predicted"/>
<dbReference type="EMBL" id="BJNH01000086">
    <property type="protein sequence ID" value="GEC28617.1"/>
    <property type="molecule type" value="Genomic_DNA"/>
</dbReference>
<gene>
    <name evidence="1" type="ORF">PSA01_56460</name>
</gene>
<keyword evidence="2" id="KW-1185">Reference proteome</keyword>
<sequence length="63" mass="6770">MRRPRKVIIGTYRPGGVFVRILRSRTGVAHPTVPVAAGATPACIVASRHRGRRLGPVPTSDAR</sequence>
<reference evidence="1 2" key="1">
    <citation type="submission" date="2019-06" db="EMBL/GenBank/DDBJ databases">
        <title>Whole genome shotgun sequence of Pseudonocardia saturnea NBRC 14499.</title>
        <authorList>
            <person name="Hosoyama A."/>
            <person name="Uohara A."/>
            <person name="Ohji S."/>
            <person name="Ichikawa N."/>
        </authorList>
    </citation>
    <scope>NUCLEOTIDE SEQUENCE [LARGE SCALE GENOMIC DNA]</scope>
    <source>
        <strain evidence="1 2">NBRC 14499</strain>
    </source>
</reference>
<evidence type="ECO:0000313" key="2">
    <source>
        <dbReference type="Proteomes" id="UP000320693"/>
    </source>
</evidence>
<comment type="caution">
    <text evidence="1">The sequence shown here is derived from an EMBL/GenBank/DDBJ whole genome shotgun (WGS) entry which is preliminary data.</text>
</comment>
<organism evidence="1 2">
    <name type="scientific">Pseudonocardia saturnea</name>
    <dbReference type="NCBI Taxonomy" id="33909"/>
    <lineage>
        <taxon>Bacteria</taxon>
        <taxon>Bacillati</taxon>
        <taxon>Actinomycetota</taxon>
        <taxon>Actinomycetes</taxon>
        <taxon>Pseudonocardiales</taxon>
        <taxon>Pseudonocardiaceae</taxon>
        <taxon>Pseudonocardia</taxon>
    </lineage>
</organism>